<organism evidence="2 3">
    <name type="scientific">Bacillus badius</name>
    <dbReference type="NCBI Taxonomy" id="1455"/>
    <lineage>
        <taxon>Bacteria</taxon>
        <taxon>Bacillati</taxon>
        <taxon>Bacillota</taxon>
        <taxon>Bacilli</taxon>
        <taxon>Bacillales</taxon>
        <taxon>Bacillaceae</taxon>
        <taxon>Pseudobacillus</taxon>
    </lineage>
</organism>
<dbReference type="RefSeq" id="WP_041098885.1">
    <property type="nucleotide sequence ID" value="NZ_BSSZ01000008.1"/>
</dbReference>
<proteinExistence type="predicted"/>
<keyword evidence="1" id="KW-1133">Transmembrane helix</keyword>
<accession>A0ABR5ASD2</accession>
<feature type="transmembrane region" description="Helical" evidence="1">
    <location>
        <begin position="6"/>
        <end position="22"/>
    </location>
</feature>
<dbReference type="NCBIfam" id="TIGR03987">
    <property type="entry name" value="HsmA family protein"/>
    <property type="match status" value="1"/>
</dbReference>
<protein>
    <recommendedName>
        <fullName evidence="4">TIGR03987 family protein</fullName>
    </recommendedName>
</protein>
<feature type="transmembrane region" description="Helical" evidence="1">
    <location>
        <begin position="99"/>
        <end position="120"/>
    </location>
</feature>
<dbReference type="Proteomes" id="UP000031982">
    <property type="component" value="Unassembled WGS sequence"/>
</dbReference>
<comment type="caution">
    <text evidence="2">The sequence shown here is derived from an EMBL/GenBank/DDBJ whole genome shotgun (WGS) entry which is preliminary data.</text>
</comment>
<sequence length="122" mass="14071">MLMYAIIFITLALVFYTIGVWAEKFQKQLKTWHVSIFWLGLICDTAGTTIMGKLAEESFLFSFHGITGLLAILLMLFHAVWATIVIVRKDKHMQVKFHTFSILVWVIWLIPYISGVIFGMTK</sequence>
<evidence type="ECO:0008006" key="4">
    <source>
        <dbReference type="Google" id="ProtNLM"/>
    </source>
</evidence>
<feature type="transmembrane region" description="Helical" evidence="1">
    <location>
        <begin position="34"/>
        <end position="55"/>
    </location>
</feature>
<feature type="transmembrane region" description="Helical" evidence="1">
    <location>
        <begin position="61"/>
        <end position="87"/>
    </location>
</feature>
<gene>
    <name evidence="2" type="ORF">SD77_1506</name>
</gene>
<dbReference type="EMBL" id="JXLP01000014">
    <property type="protein sequence ID" value="KIL77520.1"/>
    <property type="molecule type" value="Genomic_DNA"/>
</dbReference>
<dbReference type="InterPro" id="IPR023813">
    <property type="entry name" value="HsmA-like"/>
</dbReference>
<evidence type="ECO:0000313" key="3">
    <source>
        <dbReference type="Proteomes" id="UP000031982"/>
    </source>
</evidence>
<evidence type="ECO:0000313" key="2">
    <source>
        <dbReference type="EMBL" id="KIL77520.1"/>
    </source>
</evidence>
<name>A0ABR5ASD2_BACBA</name>
<reference evidence="2 3" key="1">
    <citation type="submission" date="2015-01" db="EMBL/GenBank/DDBJ databases">
        <title>Genome Assembly of Bacillus badius MTCC 1458.</title>
        <authorList>
            <person name="Verma A."/>
            <person name="Khatri I."/>
            <person name="Mual P."/>
            <person name="Subramanian S."/>
            <person name="Krishnamurthi S."/>
        </authorList>
    </citation>
    <scope>NUCLEOTIDE SEQUENCE [LARGE SCALE GENOMIC DNA]</scope>
    <source>
        <strain evidence="2 3">MTCC 1458</strain>
    </source>
</reference>
<evidence type="ECO:0000256" key="1">
    <source>
        <dbReference type="SAM" id="Phobius"/>
    </source>
</evidence>
<keyword evidence="1" id="KW-0472">Membrane</keyword>
<keyword evidence="1" id="KW-0812">Transmembrane</keyword>
<dbReference type="GeneID" id="92778846"/>
<keyword evidence="3" id="KW-1185">Reference proteome</keyword>